<dbReference type="EMBL" id="CP035758">
    <property type="protein sequence ID" value="QBD74899.1"/>
    <property type="molecule type" value="Genomic_DNA"/>
</dbReference>
<evidence type="ECO:0000256" key="1">
    <source>
        <dbReference type="ARBA" id="ARBA00022448"/>
    </source>
</evidence>
<dbReference type="PROSITE" id="PS00211">
    <property type="entry name" value="ABC_TRANSPORTER_1"/>
    <property type="match status" value="1"/>
</dbReference>
<dbReference type="GO" id="GO:0005524">
    <property type="term" value="F:ATP binding"/>
    <property type="evidence" value="ECO:0007669"/>
    <property type="project" value="UniProtKB-KW"/>
</dbReference>
<dbReference type="Pfam" id="PF00005">
    <property type="entry name" value="ABC_tran"/>
    <property type="match status" value="1"/>
</dbReference>
<evidence type="ECO:0000313" key="6">
    <source>
        <dbReference type="Proteomes" id="UP000290365"/>
    </source>
</evidence>
<keyword evidence="3 5" id="KW-0067">ATP-binding</keyword>
<dbReference type="AlphaFoldDB" id="A0A4P6JIK6"/>
<organism evidence="5 6">
    <name type="scientific">Ktedonosporobacter rubrisoli</name>
    <dbReference type="NCBI Taxonomy" id="2509675"/>
    <lineage>
        <taxon>Bacteria</taxon>
        <taxon>Bacillati</taxon>
        <taxon>Chloroflexota</taxon>
        <taxon>Ktedonobacteria</taxon>
        <taxon>Ktedonobacterales</taxon>
        <taxon>Ktedonosporobacteraceae</taxon>
        <taxon>Ktedonosporobacter</taxon>
    </lineage>
</organism>
<feature type="domain" description="ABC transporter" evidence="4">
    <location>
        <begin position="27"/>
        <end position="254"/>
    </location>
</feature>
<dbReference type="InterPro" id="IPR017871">
    <property type="entry name" value="ABC_transporter-like_CS"/>
</dbReference>
<keyword evidence="6" id="KW-1185">Reference proteome</keyword>
<dbReference type="PANTHER" id="PTHR42711:SF17">
    <property type="entry name" value="ABC TRANSPORTER ATP-BINDING PROTEIN"/>
    <property type="match status" value="1"/>
</dbReference>
<dbReference type="CDD" id="cd03230">
    <property type="entry name" value="ABC_DR_subfamily_A"/>
    <property type="match status" value="1"/>
</dbReference>
<accession>A0A4P6JIK6</accession>
<dbReference type="Gene3D" id="3.40.50.300">
    <property type="entry name" value="P-loop containing nucleotide triphosphate hydrolases"/>
    <property type="match status" value="1"/>
</dbReference>
<dbReference type="SMART" id="SM00382">
    <property type="entry name" value="AAA"/>
    <property type="match status" value="1"/>
</dbReference>
<protein>
    <submittedName>
        <fullName evidence="5">ABC transporter ATP-binding protein</fullName>
    </submittedName>
</protein>
<sequence length="316" mass="35188">MRKYLISFPLSSTESWQSVFSITLLQKQVSSTIYAGEPKFGKVQAVKGISFAVYPGELLALLAPNGSGKTTTLSLMLGGRKPDRGEIRLFGLDPRQPQARLRVGVTPQETNFPWTLRVEEIIELVNGHFPQPLKVEELATRFDLSEIMHRQTGGLSGGQRRKLALALAFAGGPDIVFLDEPTVGLDVEVRMRLWQEVRKYLQGRGTVVLTTHYLEEAEALATRVLIMNKGQVIDEGSVEEIKGRVGLKHVRFRASHLPELADLAVLERAEDRYTGYVQDADALVRSLVQHNVDFHGLEILPATLEEAFLQMTGETK</sequence>
<evidence type="ECO:0000313" key="5">
    <source>
        <dbReference type="EMBL" id="QBD74899.1"/>
    </source>
</evidence>
<dbReference type="KEGG" id="kbs:EPA93_02380"/>
<dbReference type="InterPro" id="IPR003593">
    <property type="entry name" value="AAA+_ATPase"/>
</dbReference>
<dbReference type="InterPro" id="IPR003439">
    <property type="entry name" value="ABC_transporter-like_ATP-bd"/>
</dbReference>
<dbReference type="Proteomes" id="UP000290365">
    <property type="component" value="Chromosome"/>
</dbReference>
<proteinExistence type="predicted"/>
<dbReference type="SUPFAM" id="SSF52540">
    <property type="entry name" value="P-loop containing nucleoside triphosphate hydrolases"/>
    <property type="match status" value="1"/>
</dbReference>
<evidence type="ECO:0000256" key="2">
    <source>
        <dbReference type="ARBA" id="ARBA00022741"/>
    </source>
</evidence>
<evidence type="ECO:0000259" key="4">
    <source>
        <dbReference type="PROSITE" id="PS50893"/>
    </source>
</evidence>
<dbReference type="InterPro" id="IPR027417">
    <property type="entry name" value="P-loop_NTPase"/>
</dbReference>
<dbReference type="PANTHER" id="PTHR42711">
    <property type="entry name" value="ABC TRANSPORTER ATP-BINDING PROTEIN"/>
    <property type="match status" value="1"/>
</dbReference>
<name>A0A4P6JIK6_KTERU</name>
<dbReference type="InterPro" id="IPR050763">
    <property type="entry name" value="ABC_transporter_ATP-binding"/>
</dbReference>
<reference evidence="5 6" key="1">
    <citation type="submission" date="2019-01" db="EMBL/GenBank/DDBJ databases">
        <title>Ktedonosporobacter rubrisoli SCAWS-G2.</title>
        <authorList>
            <person name="Huang Y."/>
            <person name="Yan B."/>
        </authorList>
    </citation>
    <scope>NUCLEOTIDE SEQUENCE [LARGE SCALE GENOMIC DNA]</scope>
    <source>
        <strain evidence="5 6">SCAWS-G2</strain>
    </source>
</reference>
<keyword evidence="1" id="KW-0813">Transport</keyword>
<keyword evidence="2" id="KW-0547">Nucleotide-binding</keyword>
<dbReference type="GO" id="GO:0016887">
    <property type="term" value="F:ATP hydrolysis activity"/>
    <property type="evidence" value="ECO:0007669"/>
    <property type="project" value="InterPro"/>
</dbReference>
<gene>
    <name evidence="5" type="ORF">EPA93_02380</name>
</gene>
<dbReference type="PROSITE" id="PS50893">
    <property type="entry name" value="ABC_TRANSPORTER_2"/>
    <property type="match status" value="1"/>
</dbReference>
<evidence type="ECO:0000256" key="3">
    <source>
        <dbReference type="ARBA" id="ARBA00022840"/>
    </source>
</evidence>
<dbReference type="OrthoDB" id="9804819at2"/>